<name>A0A3E5AWL8_9BACE</name>
<sequence>MKTSKFLFVAAFAASLVGCQDDTFVSNNVNGNDGLKGKLVKSGLLGVSYGTGNAETRAYSIDGRFIWMPTTLTASGKINVDPITGVKSNQRIGFCWTGMNTVNPEYSAAAALSQKVYTNYEFEHVGWLDKEATGVEREECAPYALTNGGYIVGETQNRDVAVWQSSPYMSVNGIGTNYQKSDDGKYALGEYSNGELNLGSGLFKTENSDVFEGEYLVYFPYNDGFTRGQILAVQPDHFDIDVNQNRFTTLSRYAFSIGRVNHYAGGQSLEKISTKTLSSFAGVKLYDSSSSPSTNNIKKVIFYANETGFLFEQDLDAKACVDAIINNKSLGKEVYYNSGTTAVKTNDTNAIYATLTNDKTEYATVSTSANGSENNALRIYFPVLPQEVKDLTVVLINDQDKTYAYQAGAVDFESGKDNSITIDLKDAVFEDKYMVVDEETLFSALENIKTNGSTDNIIQLLRSVRIENVMGHSSYVGQFGSMFFNNNIEIMTNCQPNAKGEEVGISLAAGQEMYIKSENTNAKLVFNVPFTVEGAGCCDTDVARLSVGGTQNVIANVEFTKVINHGALALANVVGQATIKVDELVNEYDEWALDKSKTLDAAQLFLLGTGSDIQIGTLTNKGTVTASPVTVGKPEMLTCGHTSWMECVEAAITTLTESSFSSRPVVATIETLTNEVSIGVKNTTLKEGGIINIEGFAELKVNTLTNASETAIVKTLNVKDGIANTTLDGRLTLTGASTNNGIIDNNGVTNLEGQPMQNNGLLIDQLSGQLGGQYIENGTGNGLSRFYGSIEYKTDLPVRGMYVSKVATTQRMHFTLTDDVTSVSVNVIEIVGSDESFFNLEKVDPDNVLKEKDVYVAAGAKQIAFKAFNSLNEATAKSFGHCVTIRNASTLNVKDGLLSTVNDVNVEQNANFKVDAKNSADKSEIIIGGDLNNAGTTTHKADILTVNENLNNVSGASFISDKQFVVKGNVATAGTFDSNGTPNMVTGYFAQTAGNTTFAFKTTTTVDGQFSCATGASFLREALGTSGDYRATVNVGSLGELKGNNNGGGWPTVKRN</sequence>
<comment type="caution">
    <text evidence="1">The sequence shown here is derived from an EMBL/GenBank/DDBJ whole genome shotgun (WGS) entry which is preliminary data.</text>
</comment>
<accession>A0A3E5AWL8</accession>
<dbReference type="RefSeq" id="WP_117725816.1">
    <property type="nucleotide sequence ID" value="NZ_QSUL01000038.1"/>
</dbReference>
<dbReference type="EMBL" id="QSUL01000038">
    <property type="protein sequence ID" value="RGN29574.1"/>
    <property type="molecule type" value="Genomic_DNA"/>
</dbReference>
<dbReference type="PROSITE" id="PS51257">
    <property type="entry name" value="PROKAR_LIPOPROTEIN"/>
    <property type="match status" value="1"/>
</dbReference>
<evidence type="ECO:0000313" key="1">
    <source>
        <dbReference type="EMBL" id="RGN29574.1"/>
    </source>
</evidence>
<reference evidence="1 2" key="1">
    <citation type="submission" date="2018-08" db="EMBL/GenBank/DDBJ databases">
        <title>A genome reference for cultivated species of the human gut microbiota.</title>
        <authorList>
            <person name="Zou Y."/>
            <person name="Xue W."/>
            <person name="Luo G."/>
        </authorList>
    </citation>
    <scope>NUCLEOTIDE SEQUENCE [LARGE SCALE GENOMIC DNA]</scope>
    <source>
        <strain evidence="1 2">OM05-15BH</strain>
    </source>
</reference>
<dbReference type="AlphaFoldDB" id="A0A3E5AWL8"/>
<protein>
    <submittedName>
        <fullName evidence="1">Uncharacterized protein</fullName>
    </submittedName>
</protein>
<evidence type="ECO:0000313" key="2">
    <source>
        <dbReference type="Proteomes" id="UP000260983"/>
    </source>
</evidence>
<gene>
    <name evidence="1" type="ORF">DXB65_24015</name>
</gene>
<organism evidence="1 2">
    <name type="scientific">Bacteroides oleiciplenus</name>
    <dbReference type="NCBI Taxonomy" id="626931"/>
    <lineage>
        <taxon>Bacteria</taxon>
        <taxon>Pseudomonadati</taxon>
        <taxon>Bacteroidota</taxon>
        <taxon>Bacteroidia</taxon>
        <taxon>Bacteroidales</taxon>
        <taxon>Bacteroidaceae</taxon>
        <taxon>Bacteroides</taxon>
    </lineage>
</organism>
<proteinExistence type="predicted"/>
<dbReference type="Proteomes" id="UP000260983">
    <property type="component" value="Unassembled WGS sequence"/>
</dbReference>